<evidence type="ECO:0000313" key="7">
    <source>
        <dbReference type="Proteomes" id="UP001596175"/>
    </source>
</evidence>
<evidence type="ECO:0000256" key="1">
    <source>
        <dbReference type="ARBA" id="ARBA00004141"/>
    </source>
</evidence>
<gene>
    <name evidence="6" type="ORF">ACFPK1_19545</name>
</gene>
<accession>A0ABV9ZHE9</accession>
<keyword evidence="7" id="KW-1185">Reference proteome</keyword>
<dbReference type="Pfam" id="PF07681">
    <property type="entry name" value="DoxX"/>
    <property type="match status" value="1"/>
</dbReference>
<keyword evidence="4 5" id="KW-0472">Membrane</keyword>
<dbReference type="InterPro" id="IPR032808">
    <property type="entry name" value="DoxX"/>
</dbReference>
<sequence length="138" mass="15108">MIRTVARVLLGLFFTAAGVAHLTAARETFRAQVPSWFPADPDAVVVVSGVVEIVLGLALLLLVRRRAVVGLVVAAFFVAIFPGNIAQFVEGRSAFGLDTDAARGVRLLFQPLLVAWALWCTGAWTWLRQRLRRAPARR</sequence>
<name>A0ABV9ZHE9_9PSEU</name>
<dbReference type="PANTHER" id="PTHR36974:SF1">
    <property type="entry name" value="DOXX FAMILY MEMBRANE PROTEIN"/>
    <property type="match status" value="1"/>
</dbReference>
<feature type="transmembrane region" description="Helical" evidence="5">
    <location>
        <begin position="68"/>
        <end position="88"/>
    </location>
</feature>
<evidence type="ECO:0000256" key="5">
    <source>
        <dbReference type="SAM" id="Phobius"/>
    </source>
</evidence>
<comment type="subcellular location">
    <subcellularLocation>
        <location evidence="1">Membrane</location>
        <topology evidence="1">Multi-pass membrane protein</topology>
    </subcellularLocation>
</comment>
<keyword evidence="3 5" id="KW-1133">Transmembrane helix</keyword>
<evidence type="ECO:0000256" key="2">
    <source>
        <dbReference type="ARBA" id="ARBA00022692"/>
    </source>
</evidence>
<feature type="transmembrane region" description="Helical" evidence="5">
    <location>
        <begin position="43"/>
        <end position="63"/>
    </location>
</feature>
<evidence type="ECO:0000256" key="3">
    <source>
        <dbReference type="ARBA" id="ARBA00022989"/>
    </source>
</evidence>
<evidence type="ECO:0000256" key="4">
    <source>
        <dbReference type="ARBA" id="ARBA00023136"/>
    </source>
</evidence>
<organism evidence="6 7">
    <name type="scientific">Actinomycetospora rhizophila</name>
    <dbReference type="NCBI Taxonomy" id="1416876"/>
    <lineage>
        <taxon>Bacteria</taxon>
        <taxon>Bacillati</taxon>
        <taxon>Actinomycetota</taxon>
        <taxon>Actinomycetes</taxon>
        <taxon>Pseudonocardiales</taxon>
        <taxon>Pseudonocardiaceae</taxon>
        <taxon>Actinomycetospora</taxon>
    </lineage>
</organism>
<dbReference type="EMBL" id="JBHSKG010000010">
    <property type="protein sequence ID" value="MFC5140442.1"/>
    <property type="molecule type" value="Genomic_DNA"/>
</dbReference>
<dbReference type="PANTHER" id="PTHR36974">
    <property type="entry name" value="MEMBRANE PROTEIN-RELATED"/>
    <property type="match status" value="1"/>
</dbReference>
<evidence type="ECO:0000313" key="6">
    <source>
        <dbReference type="EMBL" id="MFC5140442.1"/>
    </source>
</evidence>
<keyword evidence="2 5" id="KW-0812">Transmembrane</keyword>
<dbReference type="RefSeq" id="WP_378022602.1">
    <property type="nucleotide sequence ID" value="NZ_JBHSKG010000010.1"/>
</dbReference>
<reference evidence="7" key="1">
    <citation type="journal article" date="2019" name="Int. J. Syst. Evol. Microbiol.">
        <title>The Global Catalogue of Microorganisms (GCM) 10K type strain sequencing project: providing services to taxonomists for standard genome sequencing and annotation.</title>
        <authorList>
            <consortium name="The Broad Institute Genomics Platform"/>
            <consortium name="The Broad Institute Genome Sequencing Center for Infectious Disease"/>
            <person name="Wu L."/>
            <person name="Ma J."/>
        </authorList>
    </citation>
    <scope>NUCLEOTIDE SEQUENCE [LARGE SCALE GENOMIC DNA]</scope>
    <source>
        <strain evidence="7">XZYJ18</strain>
    </source>
</reference>
<dbReference type="Proteomes" id="UP001596175">
    <property type="component" value="Unassembled WGS sequence"/>
</dbReference>
<feature type="transmembrane region" description="Helical" evidence="5">
    <location>
        <begin position="108"/>
        <end position="127"/>
    </location>
</feature>
<proteinExistence type="predicted"/>
<protein>
    <submittedName>
        <fullName evidence="6">DoxX family membrane protein</fullName>
    </submittedName>
</protein>
<comment type="caution">
    <text evidence="6">The sequence shown here is derived from an EMBL/GenBank/DDBJ whole genome shotgun (WGS) entry which is preliminary data.</text>
</comment>